<name>A0A2B4RVI0_STYPI</name>
<sequence length="509" mass="56233">MILYLLVLVMCLSTESNLNLAETRCVVFERGAGGHCECGPGYATPLDAMKGPKETIVYLPCILTNTGLDKSDYLATVDVDPRSATYSKVIHRLPVPYKGDELHHSGWNACSSCFGDAKKKRNRLIMPSLISGRIYIFDVGGNPRAPQIHQIIEPEEVASKTGLGFLHTTHCLANGEVMISSLGTPDGEGEGGFVLLDGETFDVKGRWESGPPPPLGYDFWYQPHHNVMISTEWGVPNALTKGFKVEDVQAGKYGSHLHVWDWTTRTIQQTIDLGVGTIPLEIRFLHDPRQPQGFTGCALSSSIVRFFKNQDDTWSAETVVKVPNKKVEGWALPEMPGLITDILLSLDDKFLYFSNWLHGDIRQYDITNPEHPKLAGQLFIGGSIVKDGPVKVIEDSELSGQPEPCYVKGKRVQGGPQMIQLSLDGKRLYVTTSLYSVWDNQFYPDLVKKGSMLLQIDVDSVNGGLKLNPDFCVDFGEEPYGPALAHEVRYPGGDCSSDIWLSESRSAKL</sequence>
<dbReference type="OrthoDB" id="10252446at2759"/>
<evidence type="ECO:0000313" key="5">
    <source>
        <dbReference type="Proteomes" id="UP000225706"/>
    </source>
</evidence>
<dbReference type="Proteomes" id="UP000225706">
    <property type="component" value="Unassembled WGS sequence"/>
</dbReference>
<comment type="similarity">
    <text evidence="1">Belongs to the selenium-binding protein family.</text>
</comment>
<dbReference type="EMBL" id="LSMT01000288">
    <property type="protein sequence ID" value="PFX21176.1"/>
    <property type="molecule type" value="Genomic_DNA"/>
</dbReference>
<proteinExistence type="inferred from homology"/>
<gene>
    <name evidence="4" type="primary">Selenbp1</name>
    <name evidence="4" type="ORF">AWC38_SpisGene14339</name>
</gene>
<dbReference type="SUPFAM" id="SSF75011">
    <property type="entry name" value="3-carboxy-cis,cis-mucoante lactonizing enzyme"/>
    <property type="match status" value="1"/>
</dbReference>
<feature type="signal peptide" evidence="3">
    <location>
        <begin position="1"/>
        <end position="16"/>
    </location>
</feature>
<evidence type="ECO:0000256" key="3">
    <source>
        <dbReference type="SAM" id="SignalP"/>
    </source>
</evidence>
<reference evidence="5" key="1">
    <citation type="journal article" date="2017" name="bioRxiv">
        <title>Comparative analysis of the genomes of Stylophora pistillata and Acropora digitifera provides evidence for extensive differences between species of corals.</title>
        <authorList>
            <person name="Voolstra C.R."/>
            <person name="Li Y."/>
            <person name="Liew Y.J."/>
            <person name="Baumgarten S."/>
            <person name="Zoccola D."/>
            <person name="Flot J.-F."/>
            <person name="Tambutte S."/>
            <person name="Allemand D."/>
            <person name="Aranda M."/>
        </authorList>
    </citation>
    <scope>NUCLEOTIDE SEQUENCE [LARGE SCALE GENOMIC DNA]</scope>
</reference>
<protein>
    <submittedName>
        <fullName evidence="4">Selenium-binding protein 1</fullName>
    </submittedName>
</protein>
<evidence type="ECO:0000256" key="2">
    <source>
        <dbReference type="ARBA" id="ARBA00023266"/>
    </source>
</evidence>
<keyword evidence="3" id="KW-0732">Signal</keyword>
<feature type="chain" id="PRO_5012383090" evidence="3">
    <location>
        <begin position="17"/>
        <end position="509"/>
    </location>
</feature>
<keyword evidence="2" id="KW-0711">Selenium</keyword>
<organism evidence="4 5">
    <name type="scientific">Stylophora pistillata</name>
    <name type="common">Smooth cauliflower coral</name>
    <dbReference type="NCBI Taxonomy" id="50429"/>
    <lineage>
        <taxon>Eukaryota</taxon>
        <taxon>Metazoa</taxon>
        <taxon>Cnidaria</taxon>
        <taxon>Anthozoa</taxon>
        <taxon>Hexacorallia</taxon>
        <taxon>Scleractinia</taxon>
        <taxon>Astrocoeniina</taxon>
        <taxon>Pocilloporidae</taxon>
        <taxon>Stylophora</taxon>
    </lineage>
</organism>
<comment type="caution">
    <text evidence="4">The sequence shown here is derived from an EMBL/GenBank/DDBJ whole genome shotgun (WGS) entry which is preliminary data.</text>
</comment>
<dbReference type="InterPro" id="IPR008826">
    <property type="entry name" value="Se-bd"/>
</dbReference>
<accession>A0A2B4RVI0</accession>
<dbReference type="GO" id="GO:0008430">
    <property type="term" value="F:selenium binding"/>
    <property type="evidence" value="ECO:0007669"/>
    <property type="project" value="InterPro"/>
</dbReference>
<dbReference type="PANTHER" id="PTHR23300:SF0">
    <property type="entry name" value="METHANETHIOL OXIDASE"/>
    <property type="match status" value="1"/>
</dbReference>
<dbReference type="AlphaFoldDB" id="A0A2B4RVI0"/>
<keyword evidence="5" id="KW-1185">Reference proteome</keyword>
<dbReference type="PANTHER" id="PTHR23300">
    <property type="entry name" value="METHANETHIOL OXIDASE"/>
    <property type="match status" value="1"/>
</dbReference>
<dbReference type="STRING" id="50429.A0A2B4RVI0"/>
<evidence type="ECO:0000256" key="1">
    <source>
        <dbReference type="ARBA" id="ARBA00005606"/>
    </source>
</evidence>
<evidence type="ECO:0000313" key="4">
    <source>
        <dbReference type="EMBL" id="PFX21176.1"/>
    </source>
</evidence>
<dbReference type="Pfam" id="PF05694">
    <property type="entry name" value="SBP56"/>
    <property type="match status" value="1"/>
</dbReference>